<protein>
    <submittedName>
        <fullName evidence="1">Uncharacterized protein</fullName>
    </submittedName>
</protein>
<evidence type="ECO:0000313" key="2">
    <source>
        <dbReference type="Proteomes" id="UP001500416"/>
    </source>
</evidence>
<dbReference type="Proteomes" id="UP001500416">
    <property type="component" value="Unassembled WGS sequence"/>
</dbReference>
<evidence type="ECO:0000313" key="1">
    <source>
        <dbReference type="EMBL" id="GAA0255277.1"/>
    </source>
</evidence>
<keyword evidence="2" id="KW-1185">Reference proteome</keyword>
<comment type="caution">
    <text evidence="1">The sequence shown here is derived from an EMBL/GenBank/DDBJ whole genome shotgun (WGS) entry which is preliminary data.</text>
</comment>
<organism evidence="1 2">
    <name type="scientific">Saccharothrix mutabilis subsp. mutabilis</name>
    <dbReference type="NCBI Taxonomy" id="66855"/>
    <lineage>
        <taxon>Bacteria</taxon>
        <taxon>Bacillati</taxon>
        <taxon>Actinomycetota</taxon>
        <taxon>Actinomycetes</taxon>
        <taxon>Pseudonocardiales</taxon>
        <taxon>Pseudonocardiaceae</taxon>
        <taxon>Saccharothrix</taxon>
    </lineage>
</organism>
<sequence>MRTPVLLGPHRLADVVRPLHPVASIYLGQSDAPWGDRAAALVDALRAAGADEATVVDFLVAVPDEPDTPVAVFADGGHVPAVYPMPGRRGPDTARYGAPARVLPLVAWAQERPPCVVVDARHASVEVASVPGGLAASGRESVWCRPRAAVAACRDAVDRCGARLVVVHGGEPLAEALRTAFGPDVTVRRVREPGPDRLAEVARSTARLWAARSVAEFDERSAVPGHAVRGVGPTLAALARGRVRELLVDRAVADPATGWFGASARQVLDRPHVAWRSGPAVDVAVRSALLGGVPVRVLRPGALPAGVGALCRYPLAVVPS</sequence>
<dbReference type="RefSeq" id="WP_343938176.1">
    <property type="nucleotide sequence ID" value="NZ_BAAABU010000023.1"/>
</dbReference>
<dbReference type="EMBL" id="BAAABU010000023">
    <property type="protein sequence ID" value="GAA0255277.1"/>
    <property type="molecule type" value="Genomic_DNA"/>
</dbReference>
<gene>
    <name evidence="1" type="ORF">GCM10010492_65110</name>
</gene>
<proteinExistence type="predicted"/>
<name>A0ABN0UM78_9PSEU</name>
<reference evidence="1 2" key="1">
    <citation type="journal article" date="2019" name="Int. J. Syst. Evol. Microbiol.">
        <title>The Global Catalogue of Microorganisms (GCM) 10K type strain sequencing project: providing services to taxonomists for standard genome sequencing and annotation.</title>
        <authorList>
            <consortium name="The Broad Institute Genomics Platform"/>
            <consortium name="The Broad Institute Genome Sequencing Center for Infectious Disease"/>
            <person name="Wu L."/>
            <person name="Ma J."/>
        </authorList>
    </citation>
    <scope>NUCLEOTIDE SEQUENCE [LARGE SCALE GENOMIC DNA]</scope>
    <source>
        <strain evidence="1 2">JCM 3380</strain>
    </source>
</reference>
<accession>A0ABN0UM78</accession>